<dbReference type="AlphaFoldDB" id="A0A1T0ASG8"/>
<protein>
    <submittedName>
        <fullName evidence="1">Uncharacterized protein</fullName>
    </submittedName>
</protein>
<evidence type="ECO:0000313" key="1">
    <source>
        <dbReference type="EMBL" id="OOR98871.1"/>
    </source>
</evidence>
<accession>A0A1T0ASG8</accession>
<proteinExistence type="predicted"/>
<dbReference type="OrthoDB" id="5678421at2"/>
<reference evidence="1 2" key="1">
    <citation type="submission" date="2017-02" db="EMBL/GenBank/DDBJ databases">
        <title>Draft genome sequence of Haemophilus paracuniculus CCUG 43573 type strain.</title>
        <authorList>
            <person name="Engstrom-Jakobsson H."/>
            <person name="Salva-Serra F."/>
            <person name="Thorell K."/>
            <person name="Gonzales-Siles L."/>
            <person name="Karlsson R."/>
            <person name="Boulund F."/>
            <person name="Engstrand L."/>
            <person name="Kristiansson E."/>
            <person name="Moore E."/>
        </authorList>
    </citation>
    <scope>NUCLEOTIDE SEQUENCE [LARGE SCALE GENOMIC DNA]</scope>
    <source>
        <strain evidence="1 2">CCUG 43573</strain>
    </source>
</reference>
<dbReference type="EMBL" id="MUYA01000008">
    <property type="protein sequence ID" value="OOR98871.1"/>
    <property type="molecule type" value="Genomic_DNA"/>
</dbReference>
<keyword evidence="2" id="KW-1185">Reference proteome</keyword>
<comment type="caution">
    <text evidence="1">The sequence shown here is derived from an EMBL/GenBank/DDBJ whole genome shotgun (WGS) entry which is preliminary data.</text>
</comment>
<evidence type="ECO:0000313" key="2">
    <source>
        <dbReference type="Proteomes" id="UP000190867"/>
    </source>
</evidence>
<name>A0A1T0ASG8_9PAST</name>
<organism evidence="1 2">
    <name type="scientific">Haemophilus paracuniculus</name>
    <dbReference type="NCBI Taxonomy" id="734"/>
    <lineage>
        <taxon>Bacteria</taxon>
        <taxon>Pseudomonadati</taxon>
        <taxon>Pseudomonadota</taxon>
        <taxon>Gammaproteobacteria</taxon>
        <taxon>Pasteurellales</taxon>
        <taxon>Pasteurellaceae</taxon>
        <taxon>Haemophilus</taxon>
    </lineage>
</organism>
<dbReference type="Proteomes" id="UP000190867">
    <property type="component" value="Unassembled WGS sequence"/>
</dbReference>
<dbReference type="STRING" id="734.B0187_06305"/>
<gene>
    <name evidence="1" type="ORF">B0187_06305</name>
</gene>
<sequence length="280" mass="32919">MTAPKYRLPNRKWYTLPQAIKQIYKLTGEQLEMDDLIHFWIYRSLRLSTFIEIQNLKIKATNENEQNSIDLMKVGNIELKNNDDFSLDILTFPFFLNNDGVNEKELFRSHCYIENDSYSLDAKGFFAIFPNMEWFYTLDENKNKNLCLADLNLFFLELREENQESSVIVFGLQLNEIFEQRELHFEQLVILHDDLIDFLNHKSEKFNNIAELIAKPLSTKTINAQAQLIKDLIVAEYGEDVANNIRKHIDDPHSEIVRDFHAKGLNLPSGKTVQKWINEN</sequence>
<dbReference type="RefSeq" id="WP_078237016.1">
    <property type="nucleotide sequence ID" value="NZ_MUYA01000008.1"/>
</dbReference>